<keyword evidence="1" id="KW-0812">Transmembrane</keyword>
<dbReference type="PANTHER" id="PTHR47618">
    <property type="entry name" value="BIFUNCTIONAL OLIGORIBONUCLEASE AND PAP PHOSPHATASE NRNA"/>
    <property type="match status" value="1"/>
</dbReference>
<dbReference type="InterPro" id="IPR038763">
    <property type="entry name" value="DHH_sf"/>
</dbReference>
<dbReference type="Proteomes" id="UP000466535">
    <property type="component" value="Unassembled WGS sequence"/>
</dbReference>
<keyword evidence="1" id="KW-1133">Transmembrane helix</keyword>
<feature type="domain" description="DHHA1" evidence="3">
    <location>
        <begin position="274"/>
        <end position="360"/>
    </location>
</feature>
<dbReference type="GO" id="GO:0003676">
    <property type="term" value="F:nucleic acid binding"/>
    <property type="evidence" value="ECO:0007669"/>
    <property type="project" value="InterPro"/>
</dbReference>
<organism evidence="4 5">
    <name type="scientific">Halovenus carboxidivorans</name>
    <dbReference type="NCBI Taxonomy" id="2692199"/>
    <lineage>
        <taxon>Archaea</taxon>
        <taxon>Methanobacteriati</taxon>
        <taxon>Methanobacteriota</taxon>
        <taxon>Stenosarchaea group</taxon>
        <taxon>Halobacteria</taxon>
        <taxon>Halobacteriales</taxon>
        <taxon>Haloarculaceae</taxon>
        <taxon>Halovenus</taxon>
    </lineage>
</organism>
<dbReference type="Gene3D" id="3.90.1640.10">
    <property type="entry name" value="inorganic pyrophosphatase (n-terminal core)"/>
    <property type="match status" value="1"/>
</dbReference>
<dbReference type="Pfam" id="PF01368">
    <property type="entry name" value="DHH"/>
    <property type="match status" value="1"/>
</dbReference>
<evidence type="ECO:0000259" key="2">
    <source>
        <dbReference type="Pfam" id="PF01368"/>
    </source>
</evidence>
<sequence length="385" mass="40775">MLVAGVVGVTLSSAVTVRPLVLAALAGAVLLPVGYLIYRRFFAPPGKRFARAVGSAEEVAVLMHPNPDPDAMSSALGARAVADSVDTETTLYYPGQIRHHENRAFQTVLDVTFQRIDSADDIDEQEVVLVDHNEARGFEGAEAINPLAVVDHHPGGGTAEEFTDARTDYGACATIFAEYLRQIGKEPIPPDDADGTDRDGTIPPRVATALVHGIQSDTKHLTNGCSAAEFDAASFLYHGIDQDKLDRIANPEIDAESLEVKARAITDRQVEGAFAVSDVGTVSNADAIPQAADELRRLEGINAVVVLGDNDGAIQLSGRSTDDRVHMGKVLETAVESVPMAEAGGHARMGGGQVPLDHMEGLAPGEGLTREELKARLFDAMNGAL</sequence>
<keyword evidence="5" id="KW-1185">Reference proteome</keyword>
<dbReference type="RefSeq" id="WP_159762306.1">
    <property type="nucleotide sequence ID" value="NZ_WUUT01000001.1"/>
</dbReference>
<protein>
    <submittedName>
        <fullName evidence="4">Bifunctional oligoribonuclease/PAP phosphatase NrnA</fullName>
    </submittedName>
</protein>
<dbReference type="Pfam" id="PF02272">
    <property type="entry name" value="DHHA1"/>
    <property type="match status" value="1"/>
</dbReference>
<reference evidence="4 5" key="1">
    <citation type="submission" date="2019-12" db="EMBL/GenBank/DDBJ databases">
        <title>Isolation and characterization of three novel carbon monoxide-oxidizing members of Halobacteria from salione crusts and soils.</title>
        <authorList>
            <person name="Myers M.R."/>
            <person name="King G.M."/>
        </authorList>
    </citation>
    <scope>NUCLEOTIDE SEQUENCE [LARGE SCALE GENOMIC DNA]</scope>
    <source>
        <strain evidence="4 5">WSH3</strain>
    </source>
</reference>
<dbReference type="SUPFAM" id="SSF64182">
    <property type="entry name" value="DHH phosphoesterases"/>
    <property type="match status" value="1"/>
</dbReference>
<dbReference type="AlphaFoldDB" id="A0A6B0SY90"/>
<keyword evidence="1" id="KW-0472">Membrane</keyword>
<dbReference type="InterPro" id="IPR003156">
    <property type="entry name" value="DHHA1_dom"/>
</dbReference>
<dbReference type="InterPro" id="IPR001667">
    <property type="entry name" value="DDH_dom"/>
</dbReference>
<dbReference type="OrthoDB" id="194842at2157"/>
<evidence type="ECO:0000313" key="4">
    <source>
        <dbReference type="EMBL" id="MXR50147.1"/>
    </source>
</evidence>
<dbReference type="EMBL" id="WUUT01000001">
    <property type="protein sequence ID" value="MXR50147.1"/>
    <property type="molecule type" value="Genomic_DNA"/>
</dbReference>
<evidence type="ECO:0000313" key="5">
    <source>
        <dbReference type="Proteomes" id="UP000466535"/>
    </source>
</evidence>
<name>A0A6B0SY90_9EURY</name>
<proteinExistence type="predicted"/>
<feature type="domain" description="DDH" evidence="2">
    <location>
        <begin position="59"/>
        <end position="191"/>
    </location>
</feature>
<comment type="caution">
    <text evidence="4">The sequence shown here is derived from an EMBL/GenBank/DDBJ whole genome shotgun (WGS) entry which is preliminary data.</text>
</comment>
<gene>
    <name evidence="4" type="ORF">GRX03_00790</name>
</gene>
<feature type="transmembrane region" description="Helical" evidence="1">
    <location>
        <begin position="20"/>
        <end position="38"/>
    </location>
</feature>
<evidence type="ECO:0000256" key="1">
    <source>
        <dbReference type="SAM" id="Phobius"/>
    </source>
</evidence>
<dbReference type="PANTHER" id="PTHR47618:SF1">
    <property type="entry name" value="BIFUNCTIONAL OLIGORIBONUCLEASE AND PAP PHOSPHATASE NRNA"/>
    <property type="match status" value="1"/>
</dbReference>
<evidence type="ECO:0000259" key="3">
    <source>
        <dbReference type="Pfam" id="PF02272"/>
    </source>
</evidence>
<dbReference type="InterPro" id="IPR051319">
    <property type="entry name" value="Oligoribo/pAp-PDE_c-di-AMP_PDE"/>
</dbReference>
<accession>A0A6B0SY90</accession>